<protein>
    <recommendedName>
        <fullName evidence="15">Formamidopyrimidine-DNA glycosylase</fullName>
        <shortName evidence="15">Fapy-DNA glycosylase</shortName>
        <ecNumber evidence="15">3.2.2.23</ecNumber>
    </recommendedName>
    <alternativeName>
        <fullName evidence="15">DNA-(apurinic or apyrimidinic site) lyase MutM</fullName>
        <shortName evidence="15">AP lyase MutM</shortName>
        <ecNumber evidence="15">4.2.99.18</ecNumber>
    </alternativeName>
</protein>
<keyword evidence="19" id="KW-1185">Reference proteome</keyword>
<feature type="binding site" evidence="15">
    <location>
        <position position="151"/>
    </location>
    <ligand>
        <name>DNA</name>
        <dbReference type="ChEBI" id="CHEBI:16991"/>
    </ligand>
</feature>
<keyword evidence="5 15" id="KW-0227">DNA damage</keyword>
<dbReference type="InterPro" id="IPR020629">
    <property type="entry name" value="FPG_Glyclase"/>
</dbReference>
<dbReference type="InterPro" id="IPR015886">
    <property type="entry name" value="H2TH_FPG"/>
</dbReference>
<evidence type="ECO:0000256" key="4">
    <source>
        <dbReference type="ARBA" id="ARBA00022723"/>
    </source>
</evidence>
<feature type="binding site" evidence="15">
    <location>
        <position position="91"/>
    </location>
    <ligand>
        <name>DNA</name>
        <dbReference type="ChEBI" id="CHEBI:16991"/>
    </ligand>
</feature>
<dbReference type="Pfam" id="PF06831">
    <property type="entry name" value="H2TH"/>
    <property type="match status" value="1"/>
</dbReference>
<keyword evidence="4 15" id="KW-0479">Metal-binding</keyword>
<keyword evidence="6 15" id="KW-0863">Zinc-finger</keyword>
<comment type="cofactor">
    <cofactor evidence="15">
        <name>Zn(2+)</name>
        <dbReference type="ChEBI" id="CHEBI:29105"/>
    </cofactor>
    <text evidence="15">Binds 1 zinc ion per subunit.</text>
</comment>
<keyword evidence="12 15" id="KW-0511">Multifunctional enzyme</keyword>
<feature type="active site" description="Proton donor" evidence="15">
    <location>
        <position position="3"/>
    </location>
</feature>
<evidence type="ECO:0000313" key="18">
    <source>
        <dbReference type="EMBL" id="MET1489129.1"/>
    </source>
</evidence>
<dbReference type="NCBIfam" id="NF002211">
    <property type="entry name" value="PRK01103.1"/>
    <property type="match status" value="1"/>
</dbReference>
<evidence type="ECO:0000256" key="9">
    <source>
        <dbReference type="ARBA" id="ARBA00023125"/>
    </source>
</evidence>
<dbReference type="SUPFAM" id="SSF46946">
    <property type="entry name" value="S13-like H2TH domain"/>
    <property type="match status" value="1"/>
</dbReference>
<comment type="function">
    <text evidence="15">Involved in base excision repair of DNA damaged by oxidation or by mutagenic agents. Acts as DNA glycosylase that recognizes and removes damaged bases. Has a preference for oxidized purines, such as 7,8-dihydro-8-oxoguanine (8-oxoG). Has AP (apurinic/apyrimidinic) lyase activity and introduces nicks in the DNA strand. Cleaves the DNA backbone by beta-delta elimination to generate a single-strand break at the site of the removed base with both 3'- and 5'-phosphates.</text>
</comment>
<reference evidence="18 19" key="1">
    <citation type="submission" date="2024-07" db="EMBL/GenBank/DDBJ databases">
        <title>Uliginosibacterium paludis KCTC:42655.</title>
        <authorList>
            <person name="Kim M.K."/>
        </authorList>
    </citation>
    <scope>NUCLEOTIDE SEQUENCE [LARGE SCALE GENOMIC DNA]</scope>
    <source>
        <strain evidence="18 19">KCTC 42655</strain>
    </source>
</reference>
<dbReference type="InterPro" id="IPR035937">
    <property type="entry name" value="FPG_N"/>
</dbReference>
<dbReference type="InterPro" id="IPR000214">
    <property type="entry name" value="Znf_DNA_glyclase/AP_lyase"/>
</dbReference>
<gene>
    <name evidence="15 18" type="primary">mutM</name>
    <name evidence="15" type="synonym">fpg</name>
    <name evidence="18" type="ORF">ABVT11_04775</name>
</gene>
<dbReference type="InterPro" id="IPR010979">
    <property type="entry name" value="Ribosomal_uS13-like_H2TH"/>
</dbReference>
<feature type="active site" description="Schiff-base intermediate with DNA" evidence="15">
    <location>
        <position position="2"/>
    </location>
</feature>
<dbReference type="SUPFAM" id="SSF57716">
    <property type="entry name" value="Glucocorticoid receptor-like (DNA-binding domain)"/>
    <property type="match status" value="1"/>
</dbReference>
<dbReference type="GO" id="GO:0140078">
    <property type="term" value="F:class I DNA-(apurinic or apyrimidinic site) endonuclease activity"/>
    <property type="evidence" value="ECO:0007669"/>
    <property type="project" value="UniProtKB-EC"/>
</dbReference>
<evidence type="ECO:0000256" key="13">
    <source>
        <dbReference type="ARBA" id="ARBA00023295"/>
    </source>
</evidence>
<evidence type="ECO:0000256" key="3">
    <source>
        <dbReference type="ARBA" id="ARBA00011245"/>
    </source>
</evidence>
<accession>A0ABV2CMJ3</accession>
<organism evidence="18 19">
    <name type="scientific">Uliginosibacterium paludis</name>
    <dbReference type="NCBI Taxonomy" id="1615952"/>
    <lineage>
        <taxon>Bacteria</taxon>
        <taxon>Pseudomonadati</taxon>
        <taxon>Pseudomonadota</taxon>
        <taxon>Betaproteobacteria</taxon>
        <taxon>Rhodocyclales</taxon>
        <taxon>Zoogloeaceae</taxon>
        <taxon>Uliginosibacterium</taxon>
    </lineage>
</organism>
<evidence type="ECO:0000259" key="17">
    <source>
        <dbReference type="PROSITE" id="PS51068"/>
    </source>
</evidence>
<dbReference type="Pfam" id="PF06827">
    <property type="entry name" value="zf-FPG_IleRS"/>
    <property type="match status" value="1"/>
</dbReference>
<evidence type="ECO:0000256" key="15">
    <source>
        <dbReference type="HAMAP-Rule" id="MF_00103"/>
    </source>
</evidence>
<feature type="domain" description="FPG-type" evidence="16">
    <location>
        <begin position="236"/>
        <end position="270"/>
    </location>
</feature>
<keyword evidence="10 15" id="KW-0234">DNA repair</keyword>
<dbReference type="CDD" id="cd08966">
    <property type="entry name" value="EcFpg-like_N"/>
    <property type="match status" value="1"/>
</dbReference>
<keyword evidence="13 15" id="KW-0326">Glycosidase</keyword>
<evidence type="ECO:0000256" key="7">
    <source>
        <dbReference type="ARBA" id="ARBA00022801"/>
    </source>
</evidence>
<keyword evidence="8 15" id="KW-0862">Zinc</keyword>
<dbReference type="GO" id="GO:0008534">
    <property type="term" value="F:oxidized purine nucleobase lesion DNA N-glycosylase activity"/>
    <property type="evidence" value="ECO:0007669"/>
    <property type="project" value="UniProtKB-EC"/>
</dbReference>
<comment type="subunit">
    <text evidence="3 15">Monomer.</text>
</comment>
<dbReference type="RefSeq" id="WP_345924258.1">
    <property type="nucleotide sequence ID" value="NZ_JBDIVF010000001.1"/>
</dbReference>
<dbReference type="SMART" id="SM01232">
    <property type="entry name" value="H2TH"/>
    <property type="match status" value="1"/>
</dbReference>
<comment type="caution">
    <text evidence="18">The sequence shown here is derived from an EMBL/GenBank/DDBJ whole genome shotgun (WGS) entry which is preliminary data.</text>
</comment>
<feature type="domain" description="Formamidopyrimidine-DNA glycosylase catalytic" evidence="17">
    <location>
        <begin position="2"/>
        <end position="112"/>
    </location>
</feature>
<dbReference type="Proteomes" id="UP001548590">
    <property type="component" value="Unassembled WGS sequence"/>
</dbReference>
<keyword evidence="7 15" id="KW-0378">Hydrolase</keyword>
<evidence type="ECO:0000256" key="12">
    <source>
        <dbReference type="ARBA" id="ARBA00023268"/>
    </source>
</evidence>
<keyword evidence="9 15" id="KW-0238">DNA-binding</keyword>
<dbReference type="SUPFAM" id="SSF81624">
    <property type="entry name" value="N-terminal domain of MutM-like DNA repair proteins"/>
    <property type="match status" value="1"/>
</dbReference>
<comment type="similarity">
    <text evidence="2 15">Belongs to the FPG family.</text>
</comment>
<comment type="catalytic activity">
    <reaction evidence="14 15">
        <text>2'-deoxyribonucleotide-(2'-deoxyribose 5'-phosphate)-2'-deoxyribonucleotide-DNA = a 3'-end 2'-deoxyribonucleotide-(2,3-dehydro-2,3-deoxyribose 5'-phosphate)-DNA + a 5'-end 5'-phospho-2'-deoxyribonucleoside-DNA + H(+)</text>
        <dbReference type="Rhea" id="RHEA:66592"/>
        <dbReference type="Rhea" id="RHEA-COMP:13180"/>
        <dbReference type="Rhea" id="RHEA-COMP:16897"/>
        <dbReference type="Rhea" id="RHEA-COMP:17067"/>
        <dbReference type="ChEBI" id="CHEBI:15378"/>
        <dbReference type="ChEBI" id="CHEBI:136412"/>
        <dbReference type="ChEBI" id="CHEBI:157695"/>
        <dbReference type="ChEBI" id="CHEBI:167181"/>
        <dbReference type="EC" id="4.2.99.18"/>
    </reaction>
</comment>
<evidence type="ECO:0000256" key="14">
    <source>
        <dbReference type="ARBA" id="ARBA00044632"/>
    </source>
</evidence>
<dbReference type="Gene3D" id="1.10.8.50">
    <property type="match status" value="1"/>
</dbReference>
<evidence type="ECO:0000256" key="11">
    <source>
        <dbReference type="ARBA" id="ARBA00023239"/>
    </source>
</evidence>
<dbReference type="PANTHER" id="PTHR22993:SF9">
    <property type="entry name" value="FORMAMIDOPYRIMIDINE-DNA GLYCOSYLASE"/>
    <property type="match status" value="1"/>
</dbReference>
<dbReference type="Pfam" id="PF01149">
    <property type="entry name" value="Fapy_DNA_glyco"/>
    <property type="match status" value="1"/>
</dbReference>
<dbReference type="PROSITE" id="PS51066">
    <property type="entry name" value="ZF_FPG_2"/>
    <property type="match status" value="1"/>
</dbReference>
<sequence length="275" mass="30226">MPELPEVEITRRGIEPWLLGSTVSGVRIRQPRLRYPVPEALSALLEGRQVLAVRRRAKYLLIDFAQGALLIHLGMSGSLRVLPLGSVPEKHDHFDLELGSHVLRLRDPRRFGAVLWLPAGELTHPLLASLGLEPLEEGFGGKALAQLLAGRRTPVKLAIMDSHLLVGVGNIYASESLFRARIHPATPAGRLGPARCARLAEEIRLTLEDALAAGGSTLRDFVHSDGSPGYFQQQYFVYGRDGEPCRVCGRGIERTIMAQRATFHCPRCQRKPSGS</sequence>
<evidence type="ECO:0000256" key="5">
    <source>
        <dbReference type="ARBA" id="ARBA00022763"/>
    </source>
</evidence>
<dbReference type="EMBL" id="JBEWLZ010000002">
    <property type="protein sequence ID" value="MET1489129.1"/>
    <property type="molecule type" value="Genomic_DNA"/>
</dbReference>
<evidence type="ECO:0000256" key="8">
    <source>
        <dbReference type="ARBA" id="ARBA00022833"/>
    </source>
</evidence>
<dbReference type="Gene3D" id="3.20.190.10">
    <property type="entry name" value="MutM-like, N-terminal"/>
    <property type="match status" value="1"/>
</dbReference>
<proteinExistence type="inferred from homology"/>
<evidence type="ECO:0000259" key="16">
    <source>
        <dbReference type="PROSITE" id="PS51066"/>
    </source>
</evidence>
<dbReference type="NCBIfam" id="TIGR00577">
    <property type="entry name" value="fpg"/>
    <property type="match status" value="1"/>
</dbReference>
<dbReference type="InterPro" id="IPR012319">
    <property type="entry name" value="FPG_cat"/>
</dbReference>
<feature type="binding site" evidence="15">
    <location>
        <position position="109"/>
    </location>
    <ligand>
        <name>DNA</name>
        <dbReference type="ChEBI" id="CHEBI:16991"/>
    </ligand>
</feature>
<dbReference type="EC" id="4.2.99.18" evidence="15"/>
<evidence type="ECO:0000313" key="19">
    <source>
        <dbReference type="Proteomes" id="UP001548590"/>
    </source>
</evidence>
<evidence type="ECO:0000256" key="1">
    <source>
        <dbReference type="ARBA" id="ARBA00001668"/>
    </source>
</evidence>
<feature type="active site" description="Proton donor; for beta-elimination activity" evidence="15">
    <location>
        <position position="58"/>
    </location>
</feature>
<dbReference type="PROSITE" id="PS51068">
    <property type="entry name" value="FPG_CAT"/>
    <property type="match status" value="1"/>
</dbReference>
<keyword evidence="11 15" id="KW-0456">Lyase</keyword>
<name>A0ABV2CMJ3_9RHOO</name>
<dbReference type="EC" id="3.2.2.23" evidence="15"/>
<evidence type="ECO:0000256" key="6">
    <source>
        <dbReference type="ARBA" id="ARBA00022771"/>
    </source>
</evidence>
<dbReference type="SMART" id="SM00898">
    <property type="entry name" value="Fapy_DNA_glyco"/>
    <property type="match status" value="1"/>
</dbReference>
<evidence type="ECO:0000256" key="2">
    <source>
        <dbReference type="ARBA" id="ARBA00009409"/>
    </source>
</evidence>
<dbReference type="InterPro" id="IPR010663">
    <property type="entry name" value="Znf_FPG/IleRS"/>
</dbReference>
<comment type="catalytic activity">
    <reaction evidence="1 15">
        <text>Hydrolysis of DNA containing ring-opened 7-methylguanine residues, releasing 2,6-diamino-4-hydroxy-5-(N-methyl)formamidopyrimidine.</text>
        <dbReference type="EC" id="3.2.2.23"/>
    </reaction>
</comment>
<evidence type="ECO:0000256" key="10">
    <source>
        <dbReference type="ARBA" id="ARBA00023204"/>
    </source>
</evidence>
<feature type="active site" description="Proton donor; for delta-elimination activity" evidence="15">
    <location>
        <position position="260"/>
    </location>
</feature>
<dbReference type="HAMAP" id="MF_00103">
    <property type="entry name" value="Fapy_DNA_glycosyl"/>
    <property type="match status" value="1"/>
</dbReference>
<dbReference type="PANTHER" id="PTHR22993">
    <property type="entry name" value="FORMAMIDOPYRIMIDINE-DNA GLYCOSYLASE"/>
    <property type="match status" value="1"/>
</dbReference>